<dbReference type="PANTHER" id="PTHR46630">
    <property type="entry name" value="TETRATRICOPEPTIDE REPEAT PROTEIN 29"/>
    <property type="match status" value="1"/>
</dbReference>
<gene>
    <name evidence="8" type="ORF">BSTOLATCC_MIC18827</name>
</gene>
<accession>A0AAU9IV99</accession>
<reference evidence="8" key="1">
    <citation type="submission" date="2021-09" db="EMBL/GenBank/DDBJ databases">
        <authorList>
            <consortium name="AG Swart"/>
            <person name="Singh M."/>
            <person name="Singh A."/>
            <person name="Seah K."/>
            <person name="Emmerich C."/>
        </authorList>
    </citation>
    <scope>NUCLEOTIDE SEQUENCE</scope>
    <source>
        <strain evidence="8">ATCC30299</strain>
    </source>
</reference>
<organism evidence="8 9">
    <name type="scientific">Blepharisma stoltei</name>
    <dbReference type="NCBI Taxonomy" id="1481888"/>
    <lineage>
        <taxon>Eukaryota</taxon>
        <taxon>Sar</taxon>
        <taxon>Alveolata</taxon>
        <taxon>Ciliophora</taxon>
        <taxon>Postciliodesmatophora</taxon>
        <taxon>Heterotrichea</taxon>
        <taxon>Heterotrichida</taxon>
        <taxon>Blepharismidae</taxon>
        <taxon>Blepharisma</taxon>
    </lineage>
</organism>
<evidence type="ECO:0000313" key="9">
    <source>
        <dbReference type="Proteomes" id="UP001162131"/>
    </source>
</evidence>
<comment type="caution">
    <text evidence="8">The sequence shown here is derived from an EMBL/GenBank/DDBJ whole genome shotgun (WGS) entry which is preliminary data.</text>
</comment>
<feature type="region of interest" description="Disordered" evidence="7">
    <location>
        <begin position="89"/>
        <end position="128"/>
    </location>
</feature>
<evidence type="ECO:0000256" key="7">
    <source>
        <dbReference type="SAM" id="MobiDB-lite"/>
    </source>
</evidence>
<dbReference type="PROSITE" id="PS50005">
    <property type="entry name" value="TPR"/>
    <property type="match status" value="1"/>
</dbReference>
<protein>
    <recommendedName>
        <fullName evidence="5">Tetratricopeptide repeat protein 29</fullName>
    </recommendedName>
</protein>
<evidence type="ECO:0000256" key="1">
    <source>
        <dbReference type="ARBA" id="ARBA00004496"/>
    </source>
</evidence>
<dbReference type="Gene3D" id="1.25.40.10">
    <property type="entry name" value="Tetratricopeptide repeat domain"/>
    <property type="match status" value="1"/>
</dbReference>
<dbReference type="EMBL" id="CAJZBQ010000018">
    <property type="protein sequence ID" value="CAG9317583.1"/>
    <property type="molecule type" value="Genomic_DNA"/>
</dbReference>
<dbReference type="InterPro" id="IPR051476">
    <property type="entry name" value="Bac_ResReg_Asp_Phosphatase"/>
</dbReference>
<dbReference type="SUPFAM" id="SSF48452">
    <property type="entry name" value="TPR-like"/>
    <property type="match status" value="1"/>
</dbReference>
<keyword evidence="3" id="KW-0677">Repeat</keyword>
<name>A0AAU9IV99_9CILI</name>
<keyword evidence="2" id="KW-0963">Cytoplasm</keyword>
<keyword evidence="9" id="KW-1185">Reference proteome</keyword>
<evidence type="ECO:0000256" key="5">
    <source>
        <dbReference type="ARBA" id="ARBA00040665"/>
    </source>
</evidence>
<evidence type="ECO:0000256" key="2">
    <source>
        <dbReference type="ARBA" id="ARBA00022490"/>
    </source>
</evidence>
<dbReference type="SMART" id="SM00028">
    <property type="entry name" value="TPR"/>
    <property type="match status" value="3"/>
</dbReference>
<evidence type="ECO:0000256" key="4">
    <source>
        <dbReference type="ARBA" id="ARBA00022803"/>
    </source>
</evidence>
<keyword evidence="4 6" id="KW-0802">TPR repeat</keyword>
<dbReference type="InterPro" id="IPR011990">
    <property type="entry name" value="TPR-like_helical_dom_sf"/>
</dbReference>
<feature type="repeat" description="TPR" evidence="6">
    <location>
        <begin position="339"/>
        <end position="372"/>
    </location>
</feature>
<proteinExistence type="predicted"/>
<dbReference type="InterPro" id="IPR019734">
    <property type="entry name" value="TPR_rpt"/>
</dbReference>
<sequence length="488" mass="54705">MSIDLKRNRSTRIIDSPSRSKIVKLADSRPMTSSSNSKKFEFIVTPEVYHTASTIHKTPGRHSKNAALLLNSASSKKFELTKAESLAHLQEQNRVPTPLNLSMEKKMPRKSRASSNTPSKNKPKQVPISKAEGEMILFKEIFVQPKEEKLMKLKTILASQQFDDLLLDKKNKNFLSPKSTVKSINKIENEVAQVRGDKCFFNHQIQVQPPEGLNATVAAPLTPGGGWAPSIPAGNDALQNTSLKDLVLRAKAGVQAGDVQKEAHMSFCLGAMNEENQNYKESARFYKRFFFCARLLDDPVGAALALNRLGVVYYNMNKLEKSIQFHMKHCEFSDKENKFAAYYNLGITSRLVGKYGESVQYFTKALNWANKRGDYESQCISLGQLGMSFLSLGEDLNAKQNLEACIQFATRIRNPKIQLDTLLALGFLTSKLEDWELSSEYFHSAIKPARLLGENEVADKCSCNVGIVDANRCFFAKQKEILKICSNK</sequence>
<dbReference type="Pfam" id="PF13181">
    <property type="entry name" value="TPR_8"/>
    <property type="match status" value="1"/>
</dbReference>
<evidence type="ECO:0000313" key="8">
    <source>
        <dbReference type="EMBL" id="CAG9317583.1"/>
    </source>
</evidence>
<comment type="subcellular location">
    <subcellularLocation>
        <location evidence="1">Cytoplasm</location>
    </subcellularLocation>
</comment>
<dbReference type="GO" id="GO:0005737">
    <property type="term" value="C:cytoplasm"/>
    <property type="evidence" value="ECO:0007669"/>
    <property type="project" value="UniProtKB-SubCell"/>
</dbReference>
<dbReference type="Proteomes" id="UP001162131">
    <property type="component" value="Unassembled WGS sequence"/>
</dbReference>
<dbReference type="AlphaFoldDB" id="A0AAU9IV99"/>
<evidence type="ECO:0000256" key="3">
    <source>
        <dbReference type="ARBA" id="ARBA00022737"/>
    </source>
</evidence>
<evidence type="ECO:0000256" key="6">
    <source>
        <dbReference type="PROSITE-ProRule" id="PRU00339"/>
    </source>
</evidence>
<dbReference type="PANTHER" id="PTHR46630:SF1">
    <property type="entry name" value="TETRATRICOPEPTIDE REPEAT PROTEIN 29"/>
    <property type="match status" value="1"/>
</dbReference>